<dbReference type="Gene3D" id="1.10.4160.10">
    <property type="entry name" value="Hydantoin permease"/>
    <property type="match status" value="1"/>
</dbReference>
<reference evidence="8" key="1">
    <citation type="submission" date="2022-07" db="EMBL/GenBank/DDBJ databases">
        <title>Genome Sequence of Physisporinus lineatus.</title>
        <authorList>
            <person name="Buettner E."/>
        </authorList>
    </citation>
    <scope>NUCLEOTIDE SEQUENCE</scope>
    <source>
        <strain evidence="8">VT162</strain>
    </source>
</reference>
<comment type="subcellular location">
    <subcellularLocation>
        <location evidence="1">Membrane</location>
        <topology evidence="1">Multi-pass membrane protein</topology>
    </subcellularLocation>
</comment>
<feature type="transmembrane region" description="Helical" evidence="7">
    <location>
        <begin position="65"/>
        <end position="84"/>
    </location>
</feature>
<dbReference type="InterPro" id="IPR045225">
    <property type="entry name" value="Uracil/uridine/allantoin_perm"/>
</dbReference>
<name>A0AAD5YFF1_9APHY</name>
<feature type="region of interest" description="Disordered" evidence="6">
    <location>
        <begin position="96"/>
        <end position="130"/>
    </location>
</feature>
<dbReference type="PANTHER" id="PTHR30618">
    <property type="entry name" value="NCS1 FAMILY PURINE/PYRIMIDINE TRANSPORTER"/>
    <property type="match status" value="1"/>
</dbReference>
<evidence type="ECO:0000256" key="7">
    <source>
        <dbReference type="SAM" id="Phobius"/>
    </source>
</evidence>
<dbReference type="GO" id="GO:0005886">
    <property type="term" value="C:plasma membrane"/>
    <property type="evidence" value="ECO:0007669"/>
    <property type="project" value="TreeGrafter"/>
</dbReference>
<evidence type="ECO:0000256" key="2">
    <source>
        <dbReference type="ARBA" id="ARBA00008974"/>
    </source>
</evidence>
<dbReference type="EMBL" id="JANAWD010000143">
    <property type="protein sequence ID" value="KAJ3485734.1"/>
    <property type="molecule type" value="Genomic_DNA"/>
</dbReference>
<keyword evidence="3 7" id="KW-0812">Transmembrane</keyword>
<dbReference type="PANTHER" id="PTHR30618:SF2">
    <property type="entry name" value="ALLANTOIN PERMEASE-RELATED"/>
    <property type="match status" value="1"/>
</dbReference>
<evidence type="ECO:0000313" key="9">
    <source>
        <dbReference type="Proteomes" id="UP001212997"/>
    </source>
</evidence>
<dbReference type="Pfam" id="PF02133">
    <property type="entry name" value="Transp_cyt_pur"/>
    <property type="match status" value="1"/>
</dbReference>
<evidence type="ECO:0000313" key="8">
    <source>
        <dbReference type="EMBL" id="KAJ3485734.1"/>
    </source>
</evidence>
<evidence type="ECO:0000256" key="1">
    <source>
        <dbReference type="ARBA" id="ARBA00004141"/>
    </source>
</evidence>
<keyword evidence="5 7" id="KW-0472">Membrane</keyword>
<evidence type="ECO:0000256" key="4">
    <source>
        <dbReference type="ARBA" id="ARBA00022989"/>
    </source>
</evidence>
<dbReference type="Proteomes" id="UP001212997">
    <property type="component" value="Unassembled WGS sequence"/>
</dbReference>
<evidence type="ECO:0000256" key="6">
    <source>
        <dbReference type="SAM" id="MobiDB-lite"/>
    </source>
</evidence>
<evidence type="ECO:0000256" key="5">
    <source>
        <dbReference type="ARBA" id="ARBA00023136"/>
    </source>
</evidence>
<gene>
    <name evidence="8" type="ORF">NLI96_g4738</name>
</gene>
<proteinExistence type="inferred from homology"/>
<evidence type="ECO:0008006" key="10">
    <source>
        <dbReference type="Google" id="ProtNLM"/>
    </source>
</evidence>
<protein>
    <recommendedName>
        <fullName evidence="10">Allantoin permease</fullName>
    </recommendedName>
</protein>
<comment type="similarity">
    <text evidence="2">Belongs to the purine-cytosine permease (2.A.39) family.</text>
</comment>
<sequence>MDYWVIRKGHYRVKDLYSTRRDGWYWYTYGVNFRAYAAYIAGILINVVGFAGATGRTVPLPATRIYQMSFFTGFGVSAVVYIALNRLFPVPGASSEFEETDVSARGDEHDDRSSEHSSYKKKAHVVVGDS</sequence>
<dbReference type="AlphaFoldDB" id="A0AAD5YFF1"/>
<feature type="transmembrane region" description="Helical" evidence="7">
    <location>
        <begin position="33"/>
        <end position="53"/>
    </location>
</feature>
<feature type="compositionally biased region" description="Basic and acidic residues" evidence="6">
    <location>
        <begin position="102"/>
        <end position="118"/>
    </location>
</feature>
<organism evidence="8 9">
    <name type="scientific">Meripilus lineatus</name>
    <dbReference type="NCBI Taxonomy" id="2056292"/>
    <lineage>
        <taxon>Eukaryota</taxon>
        <taxon>Fungi</taxon>
        <taxon>Dikarya</taxon>
        <taxon>Basidiomycota</taxon>
        <taxon>Agaricomycotina</taxon>
        <taxon>Agaricomycetes</taxon>
        <taxon>Polyporales</taxon>
        <taxon>Meripilaceae</taxon>
        <taxon>Meripilus</taxon>
    </lineage>
</organism>
<accession>A0AAD5YFF1</accession>
<keyword evidence="4 7" id="KW-1133">Transmembrane helix</keyword>
<keyword evidence="9" id="KW-1185">Reference proteome</keyword>
<evidence type="ECO:0000256" key="3">
    <source>
        <dbReference type="ARBA" id="ARBA00022692"/>
    </source>
</evidence>
<dbReference type="InterPro" id="IPR001248">
    <property type="entry name" value="Pur-cyt_permease"/>
</dbReference>
<comment type="caution">
    <text evidence="8">The sequence shown here is derived from an EMBL/GenBank/DDBJ whole genome shotgun (WGS) entry which is preliminary data.</text>
</comment>
<dbReference type="GO" id="GO:0015205">
    <property type="term" value="F:nucleobase transmembrane transporter activity"/>
    <property type="evidence" value="ECO:0007669"/>
    <property type="project" value="TreeGrafter"/>
</dbReference>